<dbReference type="PANTHER" id="PTHR10133">
    <property type="entry name" value="DNA POLYMERASE I"/>
    <property type="match status" value="1"/>
</dbReference>
<dbReference type="Pfam" id="PF01612">
    <property type="entry name" value="DNA_pol_A_exo1"/>
    <property type="match status" value="1"/>
</dbReference>
<dbReference type="GO" id="GO:0003677">
    <property type="term" value="F:DNA binding"/>
    <property type="evidence" value="ECO:0007669"/>
    <property type="project" value="InterPro"/>
</dbReference>
<organism evidence="5 6">
    <name type="scientific">Ewingella americana</name>
    <dbReference type="NCBI Taxonomy" id="41202"/>
    <lineage>
        <taxon>Bacteria</taxon>
        <taxon>Pseudomonadati</taxon>
        <taxon>Pseudomonadota</taxon>
        <taxon>Gammaproteobacteria</taxon>
        <taxon>Enterobacterales</taxon>
        <taxon>Yersiniaceae</taxon>
        <taxon>Ewingella</taxon>
    </lineage>
</organism>
<dbReference type="Pfam" id="PF00476">
    <property type="entry name" value="DNA_pol_A"/>
    <property type="match status" value="1"/>
</dbReference>
<evidence type="ECO:0000256" key="3">
    <source>
        <dbReference type="ARBA" id="ARBA00020311"/>
    </source>
</evidence>
<dbReference type="SUPFAM" id="SSF52141">
    <property type="entry name" value="Uracil-DNA glycosylase-like"/>
    <property type="match status" value="1"/>
</dbReference>
<dbReference type="Gene3D" id="3.30.420.10">
    <property type="entry name" value="Ribonuclease H-like superfamily/Ribonuclease H"/>
    <property type="match status" value="1"/>
</dbReference>
<reference evidence="5 6" key="1">
    <citation type="journal article" date="2019" name="Environ. Microbiol.">
        <title>Species interactions and distinct microbial communities in high Arctic permafrost affected cryosols are associated with the CH4 and CO2 gas fluxes.</title>
        <authorList>
            <person name="Altshuler I."/>
            <person name="Hamel J."/>
            <person name="Turney S."/>
            <person name="Magnuson E."/>
            <person name="Levesque R."/>
            <person name="Greer C."/>
            <person name="Whyte L.G."/>
        </authorList>
    </citation>
    <scope>NUCLEOTIDE SEQUENCE [LARGE SCALE GENOMIC DNA]</scope>
    <source>
        <strain evidence="5 6">E4</strain>
    </source>
</reference>
<dbReference type="InterPro" id="IPR012337">
    <property type="entry name" value="RNaseH-like_sf"/>
</dbReference>
<dbReference type="InterPro" id="IPR036895">
    <property type="entry name" value="Uracil-DNA_glycosylase-like_sf"/>
</dbReference>
<dbReference type="OrthoDB" id="9806424at2"/>
<dbReference type="GO" id="GO:0003887">
    <property type="term" value="F:DNA-directed DNA polymerase activity"/>
    <property type="evidence" value="ECO:0007669"/>
    <property type="project" value="InterPro"/>
</dbReference>
<dbReference type="SUPFAM" id="SSF53098">
    <property type="entry name" value="Ribonuclease H-like"/>
    <property type="match status" value="1"/>
</dbReference>
<comment type="subunit">
    <text evidence="2">Single-chain monomer with multiple functions.</text>
</comment>
<dbReference type="GO" id="GO:0006261">
    <property type="term" value="P:DNA-templated DNA replication"/>
    <property type="evidence" value="ECO:0007669"/>
    <property type="project" value="InterPro"/>
</dbReference>
<accession>A0A502GD82</accession>
<sequence length="1036" mass="117715">MSEILLDDRMAGFNPYNLNLRDFDRVPQFLPRMKMPKAENSASRCQQGVCPMYSGINPYEETTIFKDPNETKRMFIVLDSPPLKPTGDYWESEQGRFLRSIMHQQRLEGFSIAVGYLTKCNSANSIIHGKKDALSPDKIAHCAGNLYEEMASFQPDVVVVMGATPANTFINGDKSLYELRGKLNRISWVHGMAPVPTIATLSPEQVAMTPYQGGVVRIDLAKAFYWGMYGLELYDKWSVRAETVTFPNFTDEDIDRFEQICHDVLNSSPDTKIYTAWDTEAESLSKSKNRLYSFGFSHHPEWACAISVDHPRAPWMPAQKERLKSIINSFILDPRIIRIAHNATYDYGLMAITTGAKIRPDYGTDYDTQGMAHALEEEFASKEYQDYASPRYINAWQSLEHQIEFWLDFEDPGWQNMKGFRAKLALLDPWKVDEYCAMDCANTLRVFYILSASLAAKSYTAYQSICDILMPIEYVMAHMERVGLPTDIEAIHSQLDINNPESMASEQARMEREFYEMPIVKKANQIYISKMPRKPLFKNRNFLNINSSDDLVIIFYDCLQYTPQTVWDKKAGERREKKSTDAAFLQEIIDHKNTGYEVAEKLLEYRQFTKLIGTFLTGFQENMARHWDQRIRASYRATKAVSGRSTCQDPNLQQIPRSGDSKNSTKGYVKQVIKAPKGYTLISADLKTAEVCQAALSAGDAKLATSFNLSRELGDAFKLNPVMQIFKDLKFKGDAHRSNASAAYDVPLEEVTGEQRQAAKNISFLCIYSYDPAPILAGRIGKTTEEAVAIVNTFLGTLDMLGTYLRGRDPISEYYGLQHSALGRTRSMYAAMFKSTNSGWYDHAINQGRNNGIQSASSDINFLSAFNTLKYIEDNDKDWKIVNCVHDMIQLQVPIEDTPEACRVMQNSIRTVDLKHYGLPDDFVVFLSDAEVGISYYNQVAWDGTPQHMERIMEWIRKGDAGEVDVNNKKLTPESLFEELLELEGKVSKFRDDPEKHDKAFSSAVKVAKEIKLQYGDPALEGINEDILKELEKLAA</sequence>
<gene>
    <name evidence="5" type="ORF">EAH77_15950</name>
</gene>
<comment type="caution">
    <text evidence="5">The sequence shown here is derived from an EMBL/GenBank/DDBJ whole genome shotgun (WGS) entry which is preliminary data.</text>
</comment>
<dbReference type="InterPro" id="IPR002298">
    <property type="entry name" value="DNA_polymerase_A"/>
</dbReference>
<dbReference type="Gene3D" id="3.40.470.10">
    <property type="entry name" value="Uracil-DNA glycosylase-like domain"/>
    <property type="match status" value="1"/>
</dbReference>
<dbReference type="SUPFAM" id="SSF56672">
    <property type="entry name" value="DNA/RNA polymerases"/>
    <property type="match status" value="1"/>
</dbReference>
<dbReference type="GO" id="GO:0006302">
    <property type="term" value="P:double-strand break repair"/>
    <property type="evidence" value="ECO:0007669"/>
    <property type="project" value="TreeGrafter"/>
</dbReference>
<evidence type="ECO:0000313" key="5">
    <source>
        <dbReference type="EMBL" id="TPG60059.1"/>
    </source>
</evidence>
<evidence type="ECO:0000259" key="4">
    <source>
        <dbReference type="SMART" id="SM00482"/>
    </source>
</evidence>
<dbReference type="InterPro" id="IPR001098">
    <property type="entry name" value="DNA-dir_DNA_pol_A_palm_dom"/>
</dbReference>
<dbReference type="InterPro" id="IPR002562">
    <property type="entry name" value="3'-5'_exonuclease_dom"/>
</dbReference>
<protein>
    <recommendedName>
        <fullName evidence="3">DNA polymerase I</fullName>
    </recommendedName>
</protein>
<dbReference type="Gene3D" id="3.30.70.370">
    <property type="match status" value="1"/>
</dbReference>
<comment type="similarity">
    <text evidence="1">Belongs to the DNA polymerase type-A family.</text>
</comment>
<keyword evidence="6" id="KW-1185">Reference proteome</keyword>
<dbReference type="Proteomes" id="UP000317663">
    <property type="component" value="Unassembled WGS sequence"/>
</dbReference>
<name>A0A502GD82_9GAMM</name>
<evidence type="ECO:0000313" key="6">
    <source>
        <dbReference type="Proteomes" id="UP000317663"/>
    </source>
</evidence>
<dbReference type="SMART" id="SM00482">
    <property type="entry name" value="POLAc"/>
    <property type="match status" value="1"/>
</dbReference>
<dbReference type="Gene3D" id="1.10.150.20">
    <property type="entry name" value="5' to 3' exonuclease, C-terminal subdomain"/>
    <property type="match status" value="1"/>
</dbReference>
<proteinExistence type="inferred from homology"/>
<dbReference type="GO" id="GO:0008408">
    <property type="term" value="F:3'-5' exonuclease activity"/>
    <property type="evidence" value="ECO:0007669"/>
    <property type="project" value="InterPro"/>
</dbReference>
<dbReference type="AlphaFoldDB" id="A0A502GD82"/>
<dbReference type="EMBL" id="RCZD01000008">
    <property type="protein sequence ID" value="TPG60059.1"/>
    <property type="molecule type" value="Genomic_DNA"/>
</dbReference>
<dbReference type="InterPro" id="IPR043502">
    <property type="entry name" value="DNA/RNA_pol_sf"/>
</dbReference>
<evidence type="ECO:0000256" key="1">
    <source>
        <dbReference type="ARBA" id="ARBA00007705"/>
    </source>
</evidence>
<dbReference type="Gene3D" id="1.20.1060.10">
    <property type="entry name" value="Taq DNA Polymerase, Chain T, domain 4"/>
    <property type="match status" value="1"/>
</dbReference>
<dbReference type="PANTHER" id="PTHR10133:SF62">
    <property type="entry name" value="DNA POLYMERASE THETA"/>
    <property type="match status" value="1"/>
</dbReference>
<feature type="domain" description="DNA-directed DNA polymerase family A palm" evidence="4">
    <location>
        <begin position="669"/>
        <end position="897"/>
    </location>
</feature>
<dbReference type="InterPro" id="IPR036397">
    <property type="entry name" value="RNaseH_sf"/>
</dbReference>
<evidence type="ECO:0000256" key="2">
    <source>
        <dbReference type="ARBA" id="ARBA00011541"/>
    </source>
</evidence>
<dbReference type="RefSeq" id="WP_140473787.1">
    <property type="nucleotide sequence ID" value="NZ_RCZD01000008.1"/>
</dbReference>